<dbReference type="AlphaFoldDB" id="A0A6C0DV04"/>
<dbReference type="EMBL" id="MN739680">
    <property type="protein sequence ID" value="QHT20667.1"/>
    <property type="molecule type" value="Genomic_DNA"/>
</dbReference>
<name>A0A6C0DV04_9ZZZZ</name>
<protein>
    <submittedName>
        <fullName evidence="1">Uncharacterized protein</fullName>
    </submittedName>
</protein>
<evidence type="ECO:0000313" key="1">
    <source>
        <dbReference type="EMBL" id="QHT20667.1"/>
    </source>
</evidence>
<sequence>MNIDFQKEFIDIPFDTLLEQHNSSLINSNDLYLNYKQLYLKQTRENYEIYKNENTILQDLRNINFSSNENNTKFNFTFIDNNQYQKQKQNVKNIILKQRDLYNRFDHYVNVLIKTHKHKTRSIKSIDKKSRSFSLFSKTLKKK</sequence>
<organism evidence="1">
    <name type="scientific">viral metagenome</name>
    <dbReference type="NCBI Taxonomy" id="1070528"/>
    <lineage>
        <taxon>unclassified sequences</taxon>
        <taxon>metagenomes</taxon>
        <taxon>organismal metagenomes</taxon>
    </lineage>
</organism>
<accession>A0A6C0DV04</accession>
<reference evidence="1" key="1">
    <citation type="journal article" date="2020" name="Nature">
        <title>Giant virus diversity and host interactions through global metagenomics.</title>
        <authorList>
            <person name="Schulz F."/>
            <person name="Roux S."/>
            <person name="Paez-Espino D."/>
            <person name="Jungbluth S."/>
            <person name="Walsh D.A."/>
            <person name="Denef V.J."/>
            <person name="McMahon K.D."/>
            <person name="Konstantinidis K.T."/>
            <person name="Eloe-Fadrosh E.A."/>
            <person name="Kyrpides N.C."/>
            <person name="Woyke T."/>
        </authorList>
    </citation>
    <scope>NUCLEOTIDE SEQUENCE</scope>
    <source>
        <strain evidence="1">GVMAG-M-3300023174-68</strain>
    </source>
</reference>
<proteinExistence type="predicted"/>